<feature type="domain" description="Type I restriction modification DNA specificity" evidence="5">
    <location>
        <begin position="237"/>
        <end position="391"/>
    </location>
</feature>
<proteinExistence type="inferred from homology"/>
<dbReference type="InterPro" id="IPR051212">
    <property type="entry name" value="Type-I_RE_S_subunit"/>
</dbReference>
<dbReference type="GO" id="GO:0004519">
    <property type="term" value="F:endonuclease activity"/>
    <property type="evidence" value="ECO:0007669"/>
    <property type="project" value="UniProtKB-KW"/>
</dbReference>
<comment type="caution">
    <text evidence="6">The sequence shown here is derived from an EMBL/GenBank/DDBJ whole genome shotgun (WGS) entry which is preliminary data.</text>
</comment>
<keyword evidence="3" id="KW-0238">DNA-binding</keyword>
<protein>
    <submittedName>
        <fullName evidence="6">Restriction endonuclease subunit S</fullName>
    </submittedName>
</protein>
<evidence type="ECO:0000256" key="3">
    <source>
        <dbReference type="ARBA" id="ARBA00023125"/>
    </source>
</evidence>
<evidence type="ECO:0000313" key="6">
    <source>
        <dbReference type="EMBL" id="NDW20400.1"/>
    </source>
</evidence>
<dbReference type="Gene3D" id="3.90.220.20">
    <property type="entry name" value="DNA methylase specificity domains"/>
    <property type="match status" value="2"/>
</dbReference>
<dbReference type="GO" id="GO:0003677">
    <property type="term" value="F:DNA binding"/>
    <property type="evidence" value="ECO:0007669"/>
    <property type="project" value="UniProtKB-KW"/>
</dbReference>
<keyword evidence="6" id="KW-0255">Endonuclease</keyword>
<dbReference type="GO" id="GO:0009307">
    <property type="term" value="P:DNA restriction-modification system"/>
    <property type="evidence" value="ECO:0007669"/>
    <property type="project" value="UniProtKB-KW"/>
</dbReference>
<dbReference type="InterPro" id="IPR044946">
    <property type="entry name" value="Restrct_endonuc_typeI_TRD_sf"/>
</dbReference>
<dbReference type="InterPro" id="IPR000055">
    <property type="entry name" value="Restrct_endonuc_typeI_TRD"/>
</dbReference>
<dbReference type="Pfam" id="PF01420">
    <property type="entry name" value="Methylase_S"/>
    <property type="match status" value="2"/>
</dbReference>
<dbReference type="CDD" id="cd17273">
    <property type="entry name" value="RMtype1_S_EcoJA69PI-TRD1-CR1_like"/>
    <property type="match status" value="1"/>
</dbReference>
<name>A0A6L9MR00_9ALTE</name>
<evidence type="ECO:0000259" key="5">
    <source>
        <dbReference type="Pfam" id="PF01420"/>
    </source>
</evidence>
<reference evidence="6 7" key="1">
    <citation type="submission" date="2020-01" db="EMBL/GenBank/DDBJ databases">
        <title>Genomes of bacteria type strains.</title>
        <authorList>
            <person name="Chen J."/>
            <person name="Zhu S."/>
            <person name="Yang J."/>
        </authorList>
    </citation>
    <scope>NUCLEOTIDE SEQUENCE [LARGE SCALE GENOMIC DNA]</scope>
    <source>
        <strain evidence="6 7">LMG 22958</strain>
    </source>
</reference>
<evidence type="ECO:0000256" key="1">
    <source>
        <dbReference type="ARBA" id="ARBA00010923"/>
    </source>
</evidence>
<dbReference type="RefSeq" id="WP_163109788.1">
    <property type="nucleotide sequence ID" value="NZ_JAAAWP010000001.1"/>
</dbReference>
<evidence type="ECO:0000256" key="2">
    <source>
        <dbReference type="ARBA" id="ARBA00022747"/>
    </source>
</evidence>
<accession>A0A6L9MR00</accession>
<keyword evidence="6" id="KW-0540">Nuclease</keyword>
<evidence type="ECO:0000313" key="7">
    <source>
        <dbReference type="Proteomes" id="UP000478837"/>
    </source>
</evidence>
<gene>
    <name evidence="6" type="ORF">GTW09_02510</name>
</gene>
<dbReference type="AlphaFoldDB" id="A0A6L9MR00"/>
<keyword evidence="6" id="KW-0378">Hydrolase</keyword>
<feature type="coiled-coil region" evidence="4">
    <location>
        <begin position="423"/>
        <end position="450"/>
    </location>
</feature>
<dbReference type="PANTHER" id="PTHR43140:SF1">
    <property type="entry name" value="TYPE I RESTRICTION ENZYME ECOKI SPECIFICITY SUBUNIT"/>
    <property type="match status" value="1"/>
</dbReference>
<dbReference type="PANTHER" id="PTHR43140">
    <property type="entry name" value="TYPE-1 RESTRICTION ENZYME ECOKI SPECIFICITY PROTEIN"/>
    <property type="match status" value="1"/>
</dbReference>
<feature type="domain" description="Type I restriction modification DNA specificity" evidence="5">
    <location>
        <begin position="7"/>
        <end position="183"/>
    </location>
</feature>
<dbReference type="EMBL" id="JAAAWP010000001">
    <property type="protein sequence ID" value="NDW20400.1"/>
    <property type="molecule type" value="Genomic_DNA"/>
</dbReference>
<dbReference type="Proteomes" id="UP000478837">
    <property type="component" value="Unassembled WGS sequence"/>
</dbReference>
<keyword evidence="2" id="KW-0680">Restriction system</keyword>
<comment type="similarity">
    <text evidence="1">Belongs to the type-I restriction system S methylase family.</text>
</comment>
<keyword evidence="7" id="KW-1185">Reference proteome</keyword>
<dbReference type="SUPFAM" id="SSF116734">
    <property type="entry name" value="DNA methylase specificity domain"/>
    <property type="match status" value="2"/>
</dbReference>
<keyword evidence="4" id="KW-0175">Coiled coil</keyword>
<organism evidence="6 7">
    <name type="scientific">Alteromonas hispanica</name>
    <dbReference type="NCBI Taxonomy" id="315421"/>
    <lineage>
        <taxon>Bacteria</taxon>
        <taxon>Pseudomonadati</taxon>
        <taxon>Pseudomonadota</taxon>
        <taxon>Gammaproteobacteria</taxon>
        <taxon>Alteromonadales</taxon>
        <taxon>Alteromonadaceae</taxon>
        <taxon>Alteromonas/Salinimonas group</taxon>
        <taxon>Alteromonas</taxon>
    </lineage>
</organism>
<sequence>MALIPPSWKDCTLEDIASIVSGGTPKSTVTENFCETGGVAWLTPADLSGYGVKTISRGKRNLTEIGYQSCSAKKMPKGSVLYSSRAPIGYVVIAENEISTNQGFKSFVPEQGVDSNYLYYYLMSIKHIAESKATGTTFKELSSTATKSLPFVAAPENEQKRITEKLDRLLAQVDTIQQRLNNLPDIIKRFRQSVLAAAVSGKLTEQWREGNNVKAWKDIILKDAANIIDPQPSHRTPPVVEGGVPYVGIGDLMVDGSIDFERARKVSFDVLKEHKERYQLKEGDFLFGKIGTLGKATKLPMDIDYTLSANVILIQPLLDVVLPEYLTFFLSAPTTMNEVAKQSNSTSQAAFGIKKMRAFNCELPDLREQTEIVRQIEQYFALAGTLEKHLANAKIRVDNLTQSILAKAFRGELVPQDPNDEPADKLLERIKAARLEAEKLEKTAKKAAKVKR</sequence>
<evidence type="ECO:0000256" key="4">
    <source>
        <dbReference type="SAM" id="Coils"/>
    </source>
</evidence>